<dbReference type="EMBL" id="BARS01033744">
    <property type="protein sequence ID" value="GAG27893.1"/>
    <property type="molecule type" value="Genomic_DNA"/>
</dbReference>
<accession>X0WTR9</accession>
<sequence>MGLKLKAGSGLSLGSGLGLGLGNGHAYAATGTILGSLGVAALAVGGTILLVVGIKIMTASKNKQNSKTK</sequence>
<gene>
    <name evidence="2" type="ORF">S01H1_52217</name>
</gene>
<comment type="caution">
    <text evidence="2">The sequence shown here is derived from an EMBL/GenBank/DDBJ whole genome shotgun (WGS) entry which is preliminary data.</text>
</comment>
<feature type="transmembrane region" description="Helical" evidence="1">
    <location>
        <begin position="38"/>
        <end position="57"/>
    </location>
</feature>
<keyword evidence="1" id="KW-0812">Transmembrane</keyword>
<evidence type="ECO:0000256" key="1">
    <source>
        <dbReference type="SAM" id="Phobius"/>
    </source>
</evidence>
<keyword evidence="1" id="KW-0472">Membrane</keyword>
<keyword evidence="1" id="KW-1133">Transmembrane helix</keyword>
<organism evidence="2">
    <name type="scientific">marine sediment metagenome</name>
    <dbReference type="NCBI Taxonomy" id="412755"/>
    <lineage>
        <taxon>unclassified sequences</taxon>
        <taxon>metagenomes</taxon>
        <taxon>ecological metagenomes</taxon>
    </lineage>
</organism>
<dbReference type="AlphaFoldDB" id="X0WTR9"/>
<proteinExistence type="predicted"/>
<evidence type="ECO:0000313" key="2">
    <source>
        <dbReference type="EMBL" id="GAG27893.1"/>
    </source>
</evidence>
<protein>
    <submittedName>
        <fullName evidence="2">Uncharacterized protein</fullName>
    </submittedName>
</protein>
<name>X0WTR9_9ZZZZ</name>
<reference evidence="2" key="1">
    <citation type="journal article" date="2014" name="Front. Microbiol.">
        <title>High frequency of phylogenetically diverse reductive dehalogenase-homologous genes in deep subseafloor sedimentary metagenomes.</title>
        <authorList>
            <person name="Kawai M."/>
            <person name="Futagami T."/>
            <person name="Toyoda A."/>
            <person name="Takaki Y."/>
            <person name="Nishi S."/>
            <person name="Hori S."/>
            <person name="Arai W."/>
            <person name="Tsubouchi T."/>
            <person name="Morono Y."/>
            <person name="Uchiyama I."/>
            <person name="Ito T."/>
            <person name="Fujiyama A."/>
            <person name="Inagaki F."/>
            <person name="Takami H."/>
        </authorList>
    </citation>
    <scope>NUCLEOTIDE SEQUENCE</scope>
    <source>
        <strain evidence="2">Expedition CK06-06</strain>
    </source>
</reference>